<accession>A0A9D5CPU6</accession>
<keyword evidence="4 10" id="KW-0217">Developmental protein</keyword>
<name>A0A9D5CPU6_9LILI</name>
<feature type="chain" id="PRO_5039761355" description="Phytosulfokine" evidence="10">
    <location>
        <begin position="29"/>
        <end position="96"/>
    </location>
</feature>
<dbReference type="OrthoDB" id="785983at2759"/>
<dbReference type="PANTHER" id="PTHR33285:SF33">
    <property type="entry name" value="PHYTOSULFOKINE"/>
    <property type="match status" value="1"/>
</dbReference>
<keyword evidence="9 10" id="KW-0339">Growth factor</keyword>
<evidence type="ECO:0000256" key="9">
    <source>
        <dbReference type="ARBA" id="ARBA00023030"/>
    </source>
</evidence>
<dbReference type="Proteomes" id="UP001085076">
    <property type="component" value="Miscellaneous, Linkage group lg03"/>
</dbReference>
<keyword evidence="6 10" id="KW-0765">Sulfation</keyword>
<comment type="PTM">
    <text evidence="10">PSK-alpha is produced by endopeptidase digestion. PSK-beta is produced from PSK-alpha by exopeptidase digestion.</text>
</comment>
<evidence type="ECO:0000256" key="8">
    <source>
        <dbReference type="ARBA" id="ARBA00022782"/>
    </source>
</evidence>
<evidence type="ECO:0000256" key="3">
    <source>
        <dbReference type="ARBA" id="ARBA00010781"/>
    </source>
</evidence>
<reference evidence="11" key="1">
    <citation type="submission" date="2021-03" db="EMBL/GenBank/DDBJ databases">
        <authorList>
            <person name="Li Z."/>
            <person name="Yang C."/>
        </authorList>
    </citation>
    <scope>NUCLEOTIDE SEQUENCE</scope>
    <source>
        <strain evidence="11">Dzin_1.0</strain>
        <tissue evidence="11">Leaf</tissue>
    </source>
</reference>
<dbReference type="Pfam" id="PF06404">
    <property type="entry name" value="PSK"/>
    <property type="match status" value="1"/>
</dbReference>
<comment type="function">
    <text evidence="1 10">Promotes plant cell differentiation, organogenesis and somatic embryogenesis as well as cell proliferation.</text>
</comment>
<dbReference type="InterPro" id="IPR009438">
    <property type="entry name" value="Phytosulfokine"/>
</dbReference>
<dbReference type="GO" id="GO:0008283">
    <property type="term" value="P:cell population proliferation"/>
    <property type="evidence" value="ECO:0007669"/>
    <property type="project" value="UniProtKB-UniRule"/>
</dbReference>
<dbReference type="GO" id="GO:0005576">
    <property type="term" value="C:extracellular region"/>
    <property type="evidence" value="ECO:0007669"/>
    <property type="project" value="UniProtKB-SubCell"/>
</dbReference>
<comment type="subcellular location">
    <subcellularLocation>
        <location evidence="2 10">Secreted</location>
    </subcellularLocation>
</comment>
<feature type="signal peptide" evidence="10">
    <location>
        <begin position="1"/>
        <end position="28"/>
    </location>
</feature>
<gene>
    <name evidence="11" type="ORF">J5N97_012253</name>
</gene>
<keyword evidence="5 10" id="KW-0964">Secreted</keyword>
<evidence type="ECO:0000256" key="7">
    <source>
        <dbReference type="ARBA" id="ARBA00022729"/>
    </source>
</evidence>
<comment type="caution">
    <text evidence="11">The sequence shown here is derived from an EMBL/GenBank/DDBJ whole genome shotgun (WGS) entry which is preliminary data.</text>
</comment>
<keyword evidence="12" id="KW-1185">Reference proteome</keyword>
<reference evidence="11" key="2">
    <citation type="journal article" date="2022" name="Hortic Res">
        <title>The genome of Dioscorea zingiberensis sheds light on the biosynthesis, origin and evolution of the medicinally important diosgenin saponins.</title>
        <authorList>
            <person name="Li Y."/>
            <person name="Tan C."/>
            <person name="Li Z."/>
            <person name="Guo J."/>
            <person name="Li S."/>
            <person name="Chen X."/>
            <person name="Wang C."/>
            <person name="Dai X."/>
            <person name="Yang H."/>
            <person name="Song W."/>
            <person name="Hou L."/>
            <person name="Xu J."/>
            <person name="Tong Z."/>
            <person name="Xu A."/>
            <person name="Yuan X."/>
            <person name="Wang W."/>
            <person name="Yang Q."/>
            <person name="Chen L."/>
            <person name="Sun Z."/>
            <person name="Wang K."/>
            <person name="Pan B."/>
            <person name="Chen J."/>
            <person name="Bao Y."/>
            <person name="Liu F."/>
            <person name="Qi X."/>
            <person name="Gang D.R."/>
            <person name="Wen J."/>
            <person name="Li J."/>
        </authorList>
    </citation>
    <scope>NUCLEOTIDE SEQUENCE</scope>
    <source>
        <strain evidence="11">Dzin_1.0</strain>
    </source>
</reference>
<organism evidence="11 12">
    <name type="scientific">Dioscorea zingiberensis</name>
    <dbReference type="NCBI Taxonomy" id="325984"/>
    <lineage>
        <taxon>Eukaryota</taxon>
        <taxon>Viridiplantae</taxon>
        <taxon>Streptophyta</taxon>
        <taxon>Embryophyta</taxon>
        <taxon>Tracheophyta</taxon>
        <taxon>Spermatophyta</taxon>
        <taxon>Magnoliopsida</taxon>
        <taxon>Liliopsida</taxon>
        <taxon>Dioscoreales</taxon>
        <taxon>Dioscoreaceae</taxon>
        <taxon>Dioscorea</taxon>
    </lineage>
</organism>
<dbReference type="EMBL" id="JAGGNH010000003">
    <property type="protein sequence ID" value="KAJ0976779.1"/>
    <property type="molecule type" value="Genomic_DNA"/>
</dbReference>
<evidence type="ECO:0000256" key="5">
    <source>
        <dbReference type="ARBA" id="ARBA00022525"/>
    </source>
</evidence>
<dbReference type="PANTHER" id="PTHR33285">
    <property type="entry name" value="PHYTOSULFOKINES 3"/>
    <property type="match status" value="1"/>
</dbReference>
<keyword evidence="8 10" id="KW-0221">Differentiation</keyword>
<evidence type="ECO:0000256" key="1">
    <source>
        <dbReference type="ARBA" id="ARBA00003158"/>
    </source>
</evidence>
<comment type="PTM">
    <text evidence="10">Sulfation is important for activity and for the binding to a putative membrane receptor.</text>
</comment>
<evidence type="ECO:0000256" key="6">
    <source>
        <dbReference type="ARBA" id="ARBA00022641"/>
    </source>
</evidence>
<evidence type="ECO:0000313" key="11">
    <source>
        <dbReference type="EMBL" id="KAJ0976779.1"/>
    </source>
</evidence>
<evidence type="ECO:0000256" key="2">
    <source>
        <dbReference type="ARBA" id="ARBA00004613"/>
    </source>
</evidence>
<dbReference type="GO" id="GO:0008083">
    <property type="term" value="F:growth factor activity"/>
    <property type="evidence" value="ECO:0007669"/>
    <property type="project" value="UniProtKB-UniRule"/>
</dbReference>
<dbReference type="AlphaFoldDB" id="A0A9D5CPU6"/>
<proteinExistence type="inferred from homology"/>
<evidence type="ECO:0000256" key="4">
    <source>
        <dbReference type="ARBA" id="ARBA00022473"/>
    </source>
</evidence>
<keyword evidence="7 10" id="KW-0732">Signal</keyword>
<comment type="similarity">
    <text evidence="3 10">Belongs to the phytosulfokine family.</text>
</comment>
<dbReference type="GO" id="GO:0030154">
    <property type="term" value="P:cell differentiation"/>
    <property type="evidence" value="ECO:0007669"/>
    <property type="project" value="UniProtKB-UniRule"/>
</dbReference>
<evidence type="ECO:0000256" key="10">
    <source>
        <dbReference type="RuleBase" id="RU368031"/>
    </source>
</evidence>
<evidence type="ECO:0000313" key="12">
    <source>
        <dbReference type="Proteomes" id="UP001085076"/>
    </source>
</evidence>
<protein>
    <recommendedName>
        <fullName evidence="10">Phytosulfokine</fullName>
    </recommendedName>
    <component>
        <recommendedName>
            <fullName evidence="10">Phytosulfokine-alpha</fullName>
            <shortName evidence="10">PSK-alpha</shortName>
            <shortName evidence="10">Phytosulfokine-a</shortName>
        </recommendedName>
    </component>
    <component>
        <recommendedName>
            <fullName evidence="10">Phytosulfokine-beta</fullName>
            <shortName evidence="10">PSK-beta</shortName>
            <shortName evidence="10">Phytosulfokine-b</shortName>
        </recommendedName>
    </component>
</protein>
<sequence>MMKQQLVVLLLLLLLHAILLLPVHNVKASRTSKAGKDAARIDEFPQVDHSLETARENTSDMMGTLDRCDDGDGECLERRMMSDVHLDYIYTQHQEP</sequence>